<gene>
    <name evidence="2" type="ORF">JHT90_10330</name>
</gene>
<keyword evidence="3" id="KW-1185">Reference proteome</keyword>
<evidence type="ECO:0000313" key="3">
    <source>
        <dbReference type="Proteomes" id="UP000595278"/>
    </source>
</evidence>
<proteinExistence type="predicted"/>
<feature type="transmembrane region" description="Helical" evidence="1">
    <location>
        <begin position="108"/>
        <end position="130"/>
    </location>
</feature>
<feature type="transmembrane region" description="Helical" evidence="1">
    <location>
        <begin position="287"/>
        <end position="309"/>
    </location>
</feature>
<feature type="transmembrane region" description="Helical" evidence="1">
    <location>
        <begin position="69"/>
        <end position="88"/>
    </location>
</feature>
<accession>A0A974NDQ5</accession>
<dbReference type="KEGG" id="eaz:JHT90_10330"/>
<keyword evidence="1" id="KW-0812">Transmembrane</keyword>
<dbReference type="Proteomes" id="UP000595278">
    <property type="component" value="Chromosome"/>
</dbReference>
<reference evidence="2 3" key="1">
    <citation type="submission" date="2021-01" db="EMBL/GenBank/DDBJ databases">
        <title>Entomomonas sp. F2A isolated from a house cricket (Acheta domesticus).</title>
        <authorList>
            <person name="Spergser J."/>
            <person name="Busse H.-J."/>
        </authorList>
    </citation>
    <scope>NUCLEOTIDE SEQUENCE [LARGE SCALE GENOMIC DNA]</scope>
    <source>
        <strain evidence="2 3">F2A</strain>
    </source>
</reference>
<protein>
    <submittedName>
        <fullName evidence="2">Uncharacterized protein</fullName>
    </submittedName>
</protein>
<evidence type="ECO:0000313" key="2">
    <source>
        <dbReference type="EMBL" id="QQP84796.1"/>
    </source>
</evidence>
<keyword evidence="1" id="KW-1133">Transmembrane helix</keyword>
<evidence type="ECO:0000256" key="1">
    <source>
        <dbReference type="SAM" id="Phobius"/>
    </source>
</evidence>
<name>A0A974NDQ5_9GAMM</name>
<dbReference type="AlphaFoldDB" id="A0A974NDQ5"/>
<sequence>MANNPTQLGEQQTKLLSQSYGIAPPPVPTNQLAIPQQLDIENATNTYIDYGKADYWGFQFGSRLCFGNLSILTIPVLFTHLVVIYYYYTKKSFGIWEAIKIGTIESWFLYPLIVGGMALLLLVLSVYSWAQKNNQVPIRFNREKRQVYCILPSGRNIIANWEQIQATISRKQQVTMYYAIEGAALTLGFPDLKSQEQGELTMDYPMEQLAIGEWEAIRVYMEEGLDALNKKTKTAAALNKDSIKLEDLPKDSFEYYEQLSFQYPEGSVPYFYAVKNRVRKEGKPLNYLWWLIIHICSAWTLPCYIATWLNKHPKIVRPLPLLNWSKPIPPEQWVKPTEELKKQSQRAQSAYLKGLTIKDYAEQYKQQ</sequence>
<organism evidence="2 3">
    <name type="scientific">Entomomonas asaccharolytica</name>
    <dbReference type="NCBI Taxonomy" id="2785331"/>
    <lineage>
        <taxon>Bacteria</taxon>
        <taxon>Pseudomonadati</taxon>
        <taxon>Pseudomonadota</taxon>
        <taxon>Gammaproteobacteria</taxon>
        <taxon>Pseudomonadales</taxon>
        <taxon>Pseudomonadaceae</taxon>
        <taxon>Entomomonas</taxon>
    </lineage>
</organism>
<keyword evidence="1" id="KW-0472">Membrane</keyword>
<dbReference type="EMBL" id="CP067393">
    <property type="protein sequence ID" value="QQP84796.1"/>
    <property type="molecule type" value="Genomic_DNA"/>
</dbReference>
<dbReference type="RefSeq" id="WP_201090693.1">
    <property type="nucleotide sequence ID" value="NZ_CP067393.1"/>
</dbReference>